<organism evidence="1 2">
    <name type="scientific">Saccharibacillus sacchari</name>
    <dbReference type="NCBI Taxonomy" id="456493"/>
    <lineage>
        <taxon>Bacteria</taxon>
        <taxon>Bacillati</taxon>
        <taxon>Bacillota</taxon>
        <taxon>Bacilli</taxon>
        <taxon>Bacillales</taxon>
        <taxon>Paenibacillaceae</taxon>
        <taxon>Saccharibacillus</taxon>
    </lineage>
</organism>
<name>A0ACC6PK02_9BACL</name>
<protein>
    <submittedName>
        <fullName evidence="1">TetR/AcrR family transcriptional regulator</fullName>
    </submittedName>
</protein>
<gene>
    <name evidence="1" type="ORF">WKI47_25080</name>
</gene>
<sequence length="194" mass="21977">MSEKKNTREIILDTASRLFFTQGYHATGLSQIIKESEAPKGSLYYYFQGGKEELALECIRRVGKEVANTFWSKLSGEQKVAELLPVMMRELAEEMQRENFENFMPFSFWAAAEASCVSNPLREACTHVFGSWQDVLADKLELDGVERKEAEALSLLLITMMEGTLIVATTTRDVTPLLNSARYVPELIKQHSRS</sequence>
<keyword evidence="2" id="KW-1185">Reference proteome</keyword>
<evidence type="ECO:0000313" key="1">
    <source>
        <dbReference type="EMBL" id="MEJ8307197.1"/>
    </source>
</evidence>
<evidence type="ECO:0000313" key="2">
    <source>
        <dbReference type="Proteomes" id="UP001380953"/>
    </source>
</evidence>
<dbReference type="EMBL" id="JBBKAR010000061">
    <property type="protein sequence ID" value="MEJ8307197.1"/>
    <property type="molecule type" value="Genomic_DNA"/>
</dbReference>
<dbReference type="Proteomes" id="UP001380953">
    <property type="component" value="Unassembled WGS sequence"/>
</dbReference>
<proteinExistence type="predicted"/>
<reference evidence="1" key="1">
    <citation type="submission" date="2024-03" db="EMBL/GenBank/DDBJ databases">
        <title>Whole genome sequecning of epiphytes from Marcgravia umbellata leaves.</title>
        <authorList>
            <person name="Kumar G."/>
            <person name="Savka M.A."/>
        </authorList>
    </citation>
    <scope>NUCLEOTIDE SEQUENCE</scope>
    <source>
        <strain evidence="1">RIT_BL5</strain>
    </source>
</reference>
<accession>A0ACC6PK02</accession>
<comment type="caution">
    <text evidence="1">The sequence shown here is derived from an EMBL/GenBank/DDBJ whole genome shotgun (WGS) entry which is preliminary data.</text>
</comment>